<evidence type="ECO:0008006" key="3">
    <source>
        <dbReference type="Google" id="ProtNLM"/>
    </source>
</evidence>
<dbReference type="PANTHER" id="PTHR35788">
    <property type="entry name" value="EXPORTED PROTEIN-RELATED"/>
    <property type="match status" value="1"/>
</dbReference>
<dbReference type="PANTHER" id="PTHR35788:SF1">
    <property type="entry name" value="EXPORTED PROTEIN"/>
    <property type="match status" value="1"/>
</dbReference>
<organism evidence="1 2">
    <name type="scientific">Bacillus yapensis</name>
    <dbReference type="NCBI Taxonomy" id="2492960"/>
    <lineage>
        <taxon>Bacteria</taxon>
        <taxon>Bacillati</taxon>
        <taxon>Bacillota</taxon>
        <taxon>Bacilli</taxon>
        <taxon>Bacillales</taxon>
        <taxon>Bacillaceae</taxon>
        <taxon>Bacillus</taxon>
    </lineage>
</organism>
<dbReference type="RefSeq" id="WP_126410535.1">
    <property type="nucleotide sequence ID" value="NZ_RXNT01000020.1"/>
</dbReference>
<dbReference type="Pfam" id="PF04294">
    <property type="entry name" value="VanW"/>
    <property type="match status" value="1"/>
</dbReference>
<reference evidence="1 2" key="1">
    <citation type="submission" date="2018-12" db="EMBL/GenBank/DDBJ databases">
        <title>Bacillus yapensis draft genome sequence.</title>
        <authorList>
            <person name="Yu L."/>
            <person name="Xu X."/>
            <person name="Tang X."/>
        </authorList>
    </citation>
    <scope>NUCLEOTIDE SEQUENCE [LARGE SCALE GENOMIC DNA]</scope>
    <source>
        <strain evidence="1 2">XXST-01</strain>
    </source>
</reference>
<accession>A0A3S0IM40</accession>
<dbReference type="OrthoDB" id="9813301at2"/>
<sequence length="297" mass="33722">MDFSWIFGVFLFINPANTLTIVENDETIAEINREDIALQLPGLELLDPIKSETLSQQINEQIKKPPENASISDAGSIIPEKIGHRLNEHAFMEKLYEFYYKNGPGTFEVPKIYQYPKVDSELLSNIRTKRIGQYITYYNSYNKFRSHNIALAVQAINNYVVFPGEIFSFNKVVGQRTVAKGYQKAPEIVRGETIEGIGGGICQVSSTLFNAVDRSGVTITERYSHSKRVPYVPPGRDATVSWYGPDFAFKNEYNLPILIRARAFGGQVVVFIYSSEDINYHPRNVRGILQFPTRFAE</sequence>
<proteinExistence type="predicted"/>
<dbReference type="InterPro" id="IPR052913">
    <property type="entry name" value="Glycopeptide_resist_protein"/>
</dbReference>
<comment type="caution">
    <text evidence="1">The sequence shown here is derived from an EMBL/GenBank/DDBJ whole genome shotgun (WGS) entry which is preliminary data.</text>
</comment>
<name>A0A3S0IM40_9BACI</name>
<evidence type="ECO:0000313" key="1">
    <source>
        <dbReference type="EMBL" id="RTR27161.1"/>
    </source>
</evidence>
<keyword evidence="2" id="KW-1185">Reference proteome</keyword>
<dbReference type="AlphaFoldDB" id="A0A3S0IM40"/>
<protein>
    <recommendedName>
        <fullName evidence="3">Peptidoglycan binding domain-containing protein</fullName>
    </recommendedName>
</protein>
<evidence type="ECO:0000313" key="2">
    <source>
        <dbReference type="Proteomes" id="UP000271374"/>
    </source>
</evidence>
<gene>
    <name evidence="1" type="ORF">EKG37_19960</name>
</gene>
<dbReference type="Proteomes" id="UP000271374">
    <property type="component" value="Unassembled WGS sequence"/>
</dbReference>
<dbReference type="EMBL" id="RXNT01000020">
    <property type="protein sequence ID" value="RTR27161.1"/>
    <property type="molecule type" value="Genomic_DNA"/>
</dbReference>
<dbReference type="InterPro" id="IPR007391">
    <property type="entry name" value="Vancomycin_resist_VanW"/>
</dbReference>